<dbReference type="SUPFAM" id="SSF56300">
    <property type="entry name" value="Metallo-dependent phosphatases"/>
    <property type="match status" value="1"/>
</dbReference>
<reference evidence="6 7" key="1">
    <citation type="submission" date="2020-03" db="EMBL/GenBank/DDBJ databases">
        <title>Draft Genome Sequence of Cudoniella acicularis.</title>
        <authorList>
            <person name="Buettner E."/>
            <person name="Kellner H."/>
        </authorList>
    </citation>
    <scope>NUCLEOTIDE SEQUENCE [LARGE SCALE GENOMIC DNA]</scope>
    <source>
        <strain evidence="6 7">DSM 108380</strain>
    </source>
</reference>
<dbReference type="GO" id="GO:0006351">
    <property type="term" value="P:DNA-templated transcription"/>
    <property type="evidence" value="ECO:0007669"/>
    <property type="project" value="InterPro"/>
</dbReference>
<accession>A0A8H4RNG4</accession>
<name>A0A8H4RNG4_9HELO</name>
<dbReference type="InterPro" id="IPR004843">
    <property type="entry name" value="Calcineurin-like_PHP"/>
</dbReference>
<keyword evidence="7" id="KW-1185">Reference proteome</keyword>
<proteinExistence type="predicted"/>
<dbReference type="PANTHER" id="PTHR31001">
    <property type="entry name" value="UNCHARACTERIZED TRANSCRIPTIONAL REGULATORY PROTEIN"/>
    <property type="match status" value="1"/>
</dbReference>
<dbReference type="InterPro" id="IPR046623">
    <property type="entry name" value="DUF6536"/>
</dbReference>
<dbReference type="AlphaFoldDB" id="A0A8H4RNG4"/>
<feature type="transmembrane region" description="Helical" evidence="4">
    <location>
        <begin position="287"/>
        <end position="308"/>
    </location>
</feature>
<dbReference type="GO" id="GO:0005634">
    <property type="term" value="C:nucleus"/>
    <property type="evidence" value="ECO:0007669"/>
    <property type="project" value="UniProtKB-SubCell"/>
</dbReference>
<organism evidence="6 7">
    <name type="scientific">Cudoniella acicularis</name>
    <dbReference type="NCBI Taxonomy" id="354080"/>
    <lineage>
        <taxon>Eukaryota</taxon>
        <taxon>Fungi</taxon>
        <taxon>Dikarya</taxon>
        <taxon>Ascomycota</taxon>
        <taxon>Pezizomycotina</taxon>
        <taxon>Leotiomycetes</taxon>
        <taxon>Helotiales</taxon>
        <taxon>Tricladiaceae</taxon>
        <taxon>Cudoniella</taxon>
    </lineage>
</organism>
<dbReference type="InterPro" id="IPR050613">
    <property type="entry name" value="Sec_Metabolite_Reg"/>
</dbReference>
<dbReference type="PANTHER" id="PTHR31001:SF50">
    <property type="entry name" value="ZN(II)2CYS6 TRANSCRIPTION FACTOR (EUROFUNG)"/>
    <property type="match status" value="1"/>
</dbReference>
<dbReference type="OrthoDB" id="424974at2759"/>
<dbReference type="Pfam" id="PF20163">
    <property type="entry name" value="DUF6536"/>
    <property type="match status" value="1"/>
</dbReference>
<dbReference type="CDD" id="cd12148">
    <property type="entry name" value="fungal_TF_MHR"/>
    <property type="match status" value="1"/>
</dbReference>
<dbReference type="SMART" id="SM00906">
    <property type="entry name" value="Fungal_trans"/>
    <property type="match status" value="1"/>
</dbReference>
<dbReference type="InterPro" id="IPR029052">
    <property type="entry name" value="Metallo-depent_PP-like"/>
</dbReference>
<dbReference type="Pfam" id="PF04082">
    <property type="entry name" value="Fungal_trans"/>
    <property type="match status" value="1"/>
</dbReference>
<dbReference type="GO" id="GO:0003677">
    <property type="term" value="F:DNA binding"/>
    <property type="evidence" value="ECO:0007669"/>
    <property type="project" value="InterPro"/>
</dbReference>
<dbReference type="Proteomes" id="UP000566819">
    <property type="component" value="Unassembled WGS sequence"/>
</dbReference>
<evidence type="ECO:0000313" key="6">
    <source>
        <dbReference type="EMBL" id="KAF4631477.1"/>
    </source>
</evidence>
<evidence type="ECO:0000256" key="2">
    <source>
        <dbReference type="ARBA" id="ARBA00022723"/>
    </source>
</evidence>
<dbReference type="GO" id="GO:0016787">
    <property type="term" value="F:hydrolase activity"/>
    <property type="evidence" value="ECO:0007669"/>
    <property type="project" value="InterPro"/>
</dbReference>
<gene>
    <name evidence="6" type="ORF">G7Y89_g6655</name>
</gene>
<dbReference type="Pfam" id="PF00149">
    <property type="entry name" value="Metallophos"/>
    <property type="match status" value="1"/>
</dbReference>
<evidence type="ECO:0000256" key="1">
    <source>
        <dbReference type="ARBA" id="ARBA00004123"/>
    </source>
</evidence>
<keyword evidence="4" id="KW-0812">Transmembrane</keyword>
<dbReference type="InterPro" id="IPR007219">
    <property type="entry name" value="XnlR_reg_dom"/>
</dbReference>
<dbReference type="Gene3D" id="3.60.21.10">
    <property type="match status" value="1"/>
</dbReference>
<comment type="subcellular location">
    <subcellularLocation>
        <location evidence="1">Nucleus</location>
    </subcellularLocation>
</comment>
<dbReference type="EMBL" id="JAAMPI010000439">
    <property type="protein sequence ID" value="KAF4631477.1"/>
    <property type="molecule type" value="Genomic_DNA"/>
</dbReference>
<feature type="domain" description="Xylanolytic transcriptional activator regulatory" evidence="5">
    <location>
        <begin position="597"/>
        <end position="668"/>
    </location>
</feature>
<keyword evidence="3" id="KW-0539">Nucleus</keyword>
<keyword evidence="2" id="KW-0479">Metal-binding</keyword>
<evidence type="ECO:0000259" key="5">
    <source>
        <dbReference type="SMART" id="SM00906"/>
    </source>
</evidence>
<evidence type="ECO:0000256" key="3">
    <source>
        <dbReference type="ARBA" id="ARBA00023242"/>
    </source>
</evidence>
<comment type="caution">
    <text evidence="6">The sequence shown here is derived from an EMBL/GenBank/DDBJ whole genome shotgun (WGS) entry which is preliminary data.</text>
</comment>
<evidence type="ECO:0000256" key="4">
    <source>
        <dbReference type="SAM" id="Phobius"/>
    </source>
</evidence>
<evidence type="ECO:0000313" key="7">
    <source>
        <dbReference type="Proteomes" id="UP000566819"/>
    </source>
</evidence>
<keyword evidence="4" id="KW-0472">Membrane</keyword>
<dbReference type="GO" id="GO:0008270">
    <property type="term" value="F:zinc ion binding"/>
    <property type="evidence" value="ECO:0007669"/>
    <property type="project" value="InterPro"/>
</dbReference>
<keyword evidence="4" id="KW-1133">Transmembrane helix</keyword>
<sequence length="953" mass="107061">MASQTVTTRFMLISDTHNFEFASDNPGPFKLPLPSVDVLLHAGDLTQCGGLSSYKKALEMLSLIPADLKLVIPGNHDLSLDGNYWSSHTLWREENPEEHTKAVQLMTASKLAKDVGVIYLTEGTHTFSLENGATFTLYASPYTPEFCDWAFPYERNEDRFSGPEDEGPLYPRDASKEVRRLQDYDFAPSITKSNINDRHQPRVNMLEDRDGETGDASELKAIKEFDLEITYSCNLSTFYDTFFPLPERLAGCHSDEGFKDSLESNTTEKRKTKGFFARHFSGRREGIAFNATMAFVVLLINTAILIWITTKLTITDGLATIFSGDCTTAKACEDSNTTCDFVQRPRLPRGRSAKTKKSMLEERVARLESLLSQVQNPAYQWSGPTDSINTVQSRSSTQHIGQTGEFVAPEFWATLTEEVAGLRETFDNSDHEEVYPEPTARENAGASSSGQALLFGSAPSCIYGCTPAPWPAMSEEKRNVLLYLYRQRVDCLYKILHWPTALADIARLQSEAQDSYKPTPIGALELSIYFTSLCSITNDEARNLGLGDRTGLIEQYRDATEKALSEAGLLQQPNVTVLQAFVIYLVGHRTFYNSATWWALLAVAVRAGTALRLGQEDQQVNSMELELRRRLWYCIALMDTHGSYDRGTPPILHWDDLGPAPLLVNDDEMSRAIVPVSSSPVFNDMSFFTLMFRAMVCQKKMMSMPDSAEDGWAARLQLVLSFERSIKQDYFNASEDAQPFERFTEQVAKEIIASMHLVLRRPPYKQQPGLVPSSDNFNVLEHSIKLLQQGLVTKSAEFAPWAWKSWVRWNALAIVLVELCSQSPGESYDAAYSIAVQSFNHYSSLIADTDTGMLWKPITKLMRRLQQSKHSNTISEQASNLASRLDVDAPMCSTTSDFSMPNLDLNLDSHAENIYIPQGDQTIATSDDAQINWFMFTDSINMGYPVDWEHDLF</sequence>
<protein>
    <recommendedName>
        <fullName evidence="5">Xylanolytic transcriptional activator regulatory domain-containing protein</fullName>
    </recommendedName>
</protein>